<evidence type="ECO:0000256" key="1">
    <source>
        <dbReference type="SAM" id="SignalP"/>
    </source>
</evidence>
<proteinExistence type="predicted"/>
<keyword evidence="1" id="KW-0732">Signal</keyword>
<feature type="signal peptide" evidence="1">
    <location>
        <begin position="1"/>
        <end position="22"/>
    </location>
</feature>
<sequence>MTVFVRKLTHMLIALVVLQFCAANLGAHQLHLGNPAEEESNHPHLKFVTEVTVISQCIDCTCESETSSGMDISSVTHSHLHSHTESQQFDLCLDCQCHGGHLSLPVTLAQSPTPLIPPRPQSLEPALQLYFPFPDYRPPIA</sequence>
<organism evidence="2 3">
    <name type="scientific">Shewanella algae</name>
    <dbReference type="NCBI Taxonomy" id="38313"/>
    <lineage>
        <taxon>Bacteria</taxon>
        <taxon>Pseudomonadati</taxon>
        <taxon>Pseudomonadota</taxon>
        <taxon>Gammaproteobacteria</taxon>
        <taxon>Alteromonadales</taxon>
        <taxon>Shewanellaceae</taxon>
        <taxon>Shewanella</taxon>
    </lineage>
</organism>
<dbReference type="EMBL" id="UGYO01000001">
    <property type="protein sequence ID" value="SUI56487.1"/>
    <property type="molecule type" value="Genomic_DNA"/>
</dbReference>
<accession>A0A379Z6R1</accession>
<evidence type="ECO:0000313" key="3">
    <source>
        <dbReference type="Proteomes" id="UP000254069"/>
    </source>
</evidence>
<protein>
    <recommendedName>
        <fullName evidence="4">DUF2946 domain-containing protein</fullName>
    </recommendedName>
</protein>
<keyword evidence="3" id="KW-1185">Reference proteome</keyword>
<feature type="chain" id="PRO_5016591020" description="DUF2946 domain-containing protein" evidence="1">
    <location>
        <begin position="23"/>
        <end position="141"/>
    </location>
</feature>
<gene>
    <name evidence="2" type="ORF">NCTC10738_01149</name>
</gene>
<evidence type="ECO:0000313" key="2">
    <source>
        <dbReference type="EMBL" id="SUI56487.1"/>
    </source>
</evidence>
<evidence type="ECO:0008006" key="4">
    <source>
        <dbReference type="Google" id="ProtNLM"/>
    </source>
</evidence>
<dbReference type="Proteomes" id="UP000254069">
    <property type="component" value="Unassembled WGS sequence"/>
</dbReference>
<dbReference type="AlphaFoldDB" id="A0A379Z6R1"/>
<reference evidence="2 3" key="1">
    <citation type="submission" date="2018-06" db="EMBL/GenBank/DDBJ databases">
        <authorList>
            <consortium name="Pathogen Informatics"/>
            <person name="Doyle S."/>
        </authorList>
    </citation>
    <scope>NUCLEOTIDE SEQUENCE [LARGE SCALE GENOMIC DNA]</scope>
    <source>
        <strain evidence="2 3">NCTC10738</strain>
    </source>
</reference>
<name>A0A379Z6R1_9GAMM</name>